<keyword evidence="2" id="KW-1133">Transmembrane helix</keyword>
<dbReference type="STRING" id="574650.SAMN04487966_101328"/>
<evidence type="ECO:0000256" key="1">
    <source>
        <dbReference type="SAM" id="MobiDB-lite"/>
    </source>
</evidence>
<evidence type="ECO:0000313" key="3">
    <source>
        <dbReference type="EMBL" id="SFV20358.1"/>
    </source>
</evidence>
<dbReference type="AlphaFoldDB" id="A0A1I7MEL4"/>
<dbReference type="Proteomes" id="UP000198881">
    <property type="component" value="Unassembled WGS sequence"/>
</dbReference>
<feature type="transmembrane region" description="Helical" evidence="2">
    <location>
        <begin position="14"/>
        <end position="35"/>
    </location>
</feature>
<evidence type="ECO:0000256" key="2">
    <source>
        <dbReference type="SAM" id="Phobius"/>
    </source>
</evidence>
<proteinExistence type="predicted"/>
<protein>
    <submittedName>
        <fullName evidence="3">Uncharacterized protein</fullName>
    </submittedName>
</protein>
<organism evidence="3 4">
    <name type="scientific">Micrococcus terreus</name>
    <dbReference type="NCBI Taxonomy" id="574650"/>
    <lineage>
        <taxon>Bacteria</taxon>
        <taxon>Bacillati</taxon>
        <taxon>Actinomycetota</taxon>
        <taxon>Actinomycetes</taxon>
        <taxon>Micrococcales</taxon>
        <taxon>Micrococcaceae</taxon>
        <taxon>Micrococcus</taxon>
    </lineage>
</organism>
<evidence type="ECO:0000313" key="4">
    <source>
        <dbReference type="Proteomes" id="UP000198881"/>
    </source>
</evidence>
<dbReference type="RefSeq" id="WP_091693281.1">
    <property type="nucleotide sequence ID" value="NZ_FPCG01000001.1"/>
</dbReference>
<feature type="region of interest" description="Disordered" evidence="1">
    <location>
        <begin position="180"/>
        <end position="199"/>
    </location>
</feature>
<sequence length="199" mass="21649">MKQTPSPPPTGRDALALAGGVAFAAVLLAPLRHYWSADRNAKNTRDSFPLSTYPMFSEDRKDRAWVPHVVGYTAGGERVLPHHQHFGAGGLNQVRKQIARMVRKGRAVEVAQRYADALPAQRDRSARGSGPGAVRRRKAAAIVRVEVVRSRFHFDTYYAGTTEPQTETVHARCTVGGTAEAVQPTGPVSARTAPIEELS</sequence>
<dbReference type="EMBL" id="FPCG01000001">
    <property type="protein sequence ID" value="SFV20358.1"/>
    <property type="molecule type" value="Genomic_DNA"/>
</dbReference>
<gene>
    <name evidence="3" type="ORF">SAMN04487966_101328</name>
</gene>
<dbReference type="OrthoDB" id="5119036at2"/>
<reference evidence="3 4" key="1">
    <citation type="submission" date="2016-10" db="EMBL/GenBank/DDBJ databases">
        <authorList>
            <person name="de Groot N.N."/>
        </authorList>
    </citation>
    <scope>NUCLEOTIDE SEQUENCE [LARGE SCALE GENOMIC DNA]</scope>
    <source>
        <strain evidence="3 4">CGMCC 1.7054</strain>
    </source>
</reference>
<keyword evidence="4" id="KW-1185">Reference proteome</keyword>
<accession>A0A1I7MEL4</accession>
<name>A0A1I7MEL4_9MICC</name>
<keyword evidence="2" id="KW-0812">Transmembrane</keyword>
<keyword evidence="2" id="KW-0472">Membrane</keyword>